<accession>A0A3A9YSA1</accession>
<dbReference type="Proteomes" id="UP000272474">
    <property type="component" value="Unassembled WGS sequence"/>
</dbReference>
<organism evidence="2 3">
    <name type="scientific">Streptomyces hoynatensis</name>
    <dbReference type="NCBI Taxonomy" id="1141874"/>
    <lineage>
        <taxon>Bacteria</taxon>
        <taxon>Bacillati</taxon>
        <taxon>Actinomycetota</taxon>
        <taxon>Actinomycetes</taxon>
        <taxon>Kitasatosporales</taxon>
        <taxon>Streptomycetaceae</taxon>
        <taxon>Streptomyces</taxon>
    </lineage>
</organism>
<dbReference type="SMART" id="SM00028">
    <property type="entry name" value="TPR"/>
    <property type="match status" value="2"/>
</dbReference>
<keyword evidence="1" id="KW-0802">TPR repeat</keyword>
<sequence length="408" mass="45597">MKIRRNAFQETLLTLDHTPGRPADLFSRACVQHYRELRLDRFGYSFTQVFEPGVLKEVALLEGRPYAPLADLSDRPGPALARLGELADNAADLSVPGLVNVASALITVSRIGPASRLLRPAAARAADPRERLEVAMLDFMVANRRDDGASSPEAFRRMREAIESGPVPRARVIDVCSQAVVWYLKRRELHEDDFRWYVATGCALARDPGRIDPTTLSAWNRALAMIPAGKRQAAATRRYMERTREAAQEAIRRRQEPYELNFLKTYYESTLKEHMYVTGDADLALEAGEALIALDPAWAPSHAELAEAHLRFGDRRRAAERYEEAVTLGPPYVGHHLLGAARCREQLGEPERAVEHYLTLSELAPRNETLLAAGLRLAEKVSRQAREHFELLLARSAGRPAGPADERP</sequence>
<proteinExistence type="predicted"/>
<evidence type="ECO:0000313" key="3">
    <source>
        <dbReference type="Proteomes" id="UP000272474"/>
    </source>
</evidence>
<keyword evidence="3" id="KW-1185">Reference proteome</keyword>
<dbReference type="OrthoDB" id="6447699at2"/>
<feature type="repeat" description="TPR" evidence="1">
    <location>
        <begin position="299"/>
        <end position="332"/>
    </location>
</feature>
<dbReference type="RefSeq" id="WP_120683567.1">
    <property type="nucleotide sequence ID" value="NZ_RBAL01000018.1"/>
</dbReference>
<evidence type="ECO:0000313" key="2">
    <source>
        <dbReference type="EMBL" id="RKN38374.1"/>
    </source>
</evidence>
<dbReference type="InterPro" id="IPR019734">
    <property type="entry name" value="TPR_rpt"/>
</dbReference>
<dbReference type="SUPFAM" id="SSF48452">
    <property type="entry name" value="TPR-like"/>
    <property type="match status" value="1"/>
</dbReference>
<dbReference type="InterPro" id="IPR011990">
    <property type="entry name" value="TPR-like_helical_dom_sf"/>
</dbReference>
<protein>
    <submittedName>
        <fullName evidence="2">Uncharacterized protein</fullName>
    </submittedName>
</protein>
<comment type="caution">
    <text evidence="2">The sequence shown here is derived from an EMBL/GenBank/DDBJ whole genome shotgun (WGS) entry which is preliminary data.</text>
</comment>
<dbReference type="AlphaFoldDB" id="A0A3A9YSA1"/>
<reference evidence="2 3" key="1">
    <citation type="journal article" date="2014" name="Int. J. Syst. Evol. Microbiol.">
        <title>Streptomyces hoynatensis sp. nov., isolated from deep marine sediment.</title>
        <authorList>
            <person name="Veyisoglu A."/>
            <person name="Sahin N."/>
        </authorList>
    </citation>
    <scope>NUCLEOTIDE SEQUENCE [LARGE SCALE GENOMIC DNA]</scope>
    <source>
        <strain evidence="2 3">KCTC 29097</strain>
    </source>
</reference>
<name>A0A3A9YSA1_9ACTN</name>
<dbReference type="Gene3D" id="1.25.40.10">
    <property type="entry name" value="Tetratricopeptide repeat domain"/>
    <property type="match status" value="1"/>
</dbReference>
<gene>
    <name evidence="2" type="ORF">D7294_25010</name>
</gene>
<dbReference type="PROSITE" id="PS50005">
    <property type="entry name" value="TPR"/>
    <property type="match status" value="1"/>
</dbReference>
<dbReference type="EMBL" id="RBAL01000018">
    <property type="protein sequence ID" value="RKN38374.1"/>
    <property type="molecule type" value="Genomic_DNA"/>
</dbReference>
<evidence type="ECO:0000256" key="1">
    <source>
        <dbReference type="PROSITE-ProRule" id="PRU00339"/>
    </source>
</evidence>